<evidence type="ECO:0000256" key="1">
    <source>
        <dbReference type="SAM" id="SignalP"/>
    </source>
</evidence>
<proteinExistence type="predicted"/>
<reference evidence="3" key="1">
    <citation type="journal article" date="2019" name="Int. J. Syst. Evol. Microbiol.">
        <title>The Global Catalogue of Microorganisms (GCM) 10K type strain sequencing project: providing services to taxonomists for standard genome sequencing and annotation.</title>
        <authorList>
            <consortium name="The Broad Institute Genomics Platform"/>
            <consortium name="The Broad Institute Genome Sequencing Center for Infectious Disease"/>
            <person name="Wu L."/>
            <person name="Ma J."/>
        </authorList>
    </citation>
    <scope>NUCLEOTIDE SEQUENCE [LARGE SCALE GENOMIC DNA]</scope>
    <source>
        <strain evidence="3">CGMCC 1.6784</strain>
    </source>
</reference>
<protein>
    <recommendedName>
        <fullName evidence="4">DUF2946 domain-containing protein</fullName>
    </recommendedName>
</protein>
<feature type="chain" id="PRO_5046455103" description="DUF2946 domain-containing protein" evidence="1">
    <location>
        <begin position="26"/>
        <end position="118"/>
    </location>
</feature>
<dbReference type="Proteomes" id="UP000605099">
    <property type="component" value="Unassembled WGS sequence"/>
</dbReference>
<name>A0ABQ2JHU4_9SPHN</name>
<sequence length="118" mass="12299">MKRFLPLLLLIGALSGLLGQEAAFASGPRVPMIGMAAGVMSTDCMEMMQQDRQQPAKMPCEGLTLDCIAAMGCTIPLFAVPEPGAVGGLLYAPQLHFLPPVRQLAGLSTGPEPPPPNA</sequence>
<evidence type="ECO:0000313" key="2">
    <source>
        <dbReference type="EMBL" id="GGN45747.1"/>
    </source>
</evidence>
<evidence type="ECO:0000313" key="3">
    <source>
        <dbReference type="Proteomes" id="UP000605099"/>
    </source>
</evidence>
<feature type="signal peptide" evidence="1">
    <location>
        <begin position="1"/>
        <end position="25"/>
    </location>
</feature>
<comment type="caution">
    <text evidence="2">The sequence shown here is derived from an EMBL/GenBank/DDBJ whole genome shotgun (WGS) entry which is preliminary data.</text>
</comment>
<dbReference type="RefSeq" id="WP_229710098.1">
    <property type="nucleotide sequence ID" value="NZ_BMLK01000005.1"/>
</dbReference>
<gene>
    <name evidence="2" type="ORF">GCM10011349_12130</name>
</gene>
<keyword evidence="3" id="KW-1185">Reference proteome</keyword>
<evidence type="ECO:0008006" key="4">
    <source>
        <dbReference type="Google" id="ProtNLM"/>
    </source>
</evidence>
<dbReference type="EMBL" id="BMLK01000005">
    <property type="protein sequence ID" value="GGN45747.1"/>
    <property type="molecule type" value="Genomic_DNA"/>
</dbReference>
<accession>A0ABQ2JHU4</accession>
<keyword evidence="1" id="KW-0732">Signal</keyword>
<organism evidence="2 3">
    <name type="scientific">Novosphingobium indicum</name>
    <dbReference type="NCBI Taxonomy" id="462949"/>
    <lineage>
        <taxon>Bacteria</taxon>
        <taxon>Pseudomonadati</taxon>
        <taxon>Pseudomonadota</taxon>
        <taxon>Alphaproteobacteria</taxon>
        <taxon>Sphingomonadales</taxon>
        <taxon>Sphingomonadaceae</taxon>
        <taxon>Novosphingobium</taxon>
    </lineage>
</organism>